<evidence type="ECO:0000259" key="9">
    <source>
        <dbReference type="PROSITE" id="PS51529"/>
    </source>
</evidence>
<dbReference type="GeneTree" id="ENSGT00950000182930"/>
<feature type="compositionally biased region" description="Low complexity" evidence="7">
    <location>
        <begin position="339"/>
        <end position="348"/>
    </location>
</feature>
<dbReference type="Pfam" id="PF00031">
    <property type="entry name" value="Cystatin"/>
    <property type="match status" value="1"/>
</dbReference>
<accession>A0A3P8VRT4</accession>
<reference evidence="10 11" key="1">
    <citation type="journal article" date="2014" name="Nat. Genet.">
        <title>Whole-genome sequence of a flatfish provides insights into ZW sex chromosome evolution and adaptation to a benthic lifestyle.</title>
        <authorList>
            <person name="Chen S."/>
            <person name="Zhang G."/>
            <person name="Shao C."/>
            <person name="Huang Q."/>
            <person name="Liu G."/>
            <person name="Zhang P."/>
            <person name="Song W."/>
            <person name="An N."/>
            <person name="Chalopin D."/>
            <person name="Volff J.N."/>
            <person name="Hong Y."/>
            <person name="Li Q."/>
            <person name="Sha Z."/>
            <person name="Zhou H."/>
            <person name="Xie M."/>
            <person name="Yu Q."/>
            <person name="Liu Y."/>
            <person name="Xiang H."/>
            <person name="Wang N."/>
            <person name="Wu K."/>
            <person name="Yang C."/>
            <person name="Zhou Q."/>
            <person name="Liao X."/>
            <person name="Yang L."/>
            <person name="Hu Q."/>
            <person name="Zhang J."/>
            <person name="Meng L."/>
            <person name="Jin L."/>
            <person name="Tian Y."/>
            <person name="Lian J."/>
            <person name="Yang J."/>
            <person name="Miao G."/>
            <person name="Liu S."/>
            <person name="Liang Z."/>
            <person name="Yan F."/>
            <person name="Li Y."/>
            <person name="Sun B."/>
            <person name="Zhang H."/>
            <person name="Zhang J."/>
            <person name="Zhu Y."/>
            <person name="Du M."/>
            <person name="Zhao Y."/>
            <person name="Schartl M."/>
            <person name="Tang Q."/>
            <person name="Wang J."/>
        </authorList>
    </citation>
    <scope>NUCLEOTIDE SEQUENCE</scope>
</reference>
<keyword evidence="2" id="KW-0964">Secreted</keyword>
<reference evidence="10" key="2">
    <citation type="submission" date="2025-08" db="UniProtKB">
        <authorList>
            <consortium name="Ensembl"/>
        </authorList>
    </citation>
    <scope>IDENTIFICATION</scope>
</reference>
<evidence type="ECO:0000256" key="8">
    <source>
        <dbReference type="SAM" id="SignalP"/>
    </source>
</evidence>
<evidence type="ECO:0000256" key="4">
    <source>
        <dbReference type="ARBA" id="ARBA00022737"/>
    </source>
</evidence>
<dbReference type="InterPro" id="IPR025760">
    <property type="entry name" value="Cystatin_Fetuin_A"/>
</dbReference>
<dbReference type="SMART" id="SM00043">
    <property type="entry name" value="CY"/>
    <property type="match status" value="2"/>
</dbReference>
<dbReference type="PROSITE" id="PS51529">
    <property type="entry name" value="CYSTATIN_FETUIN_A"/>
    <property type="match status" value="1"/>
</dbReference>
<dbReference type="PANTHER" id="PTHR13814:SF6">
    <property type="entry name" value="ALPHA-2-HS-GLYCOPROTEIN"/>
    <property type="match status" value="1"/>
</dbReference>
<feature type="domain" description="Cystatin fetuin-A-type" evidence="9">
    <location>
        <begin position="41"/>
        <end position="149"/>
    </location>
</feature>
<dbReference type="Ensembl" id="ENSCSET00000016194.1">
    <property type="protein sequence ID" value="ENSCSEP00000015991.1"/>
    <property type="gene ID" value="ENSCSEG00000010291.1"/>
</dbReference>
<name>A0A3P8VRT4_CYNSE</name>
<dbReference type="GO" id="GO:0031012">
    <property type="term" value="C:extracellular matrix"/>
    <property type="evidence" value="ECO:0007669"/>
    <property type="project" value="TreeGrafter"/>
</dbReference>
<dbReference type="SUPFAM" id="SSF54403">
    <property type="entry name" value="Cystatin/monellin"/>
    <property type="match status" value="2"/>
</dbReference>
<evidence type="ECO:0000256" key="2">
    <source>
        <dbReference type="ARBA" id="ARBA00022525"/>
    </source>
</evidence>
<evidence type="ECO:0000256" key="7">
    <source>
        <dbReference type="SAM" id="MobiDB-lite"/>
    </source>
</evidence>
<evidence type="ECO:0000256" key="1">
    <source>
        <dbReference type="ARBA" id="ARBA00004613"/>
    </source>
</evidence>
<dbReference type="GO" id="GO:0004869">
    <property type="term" value="F:cysteine-type endopeptidase inhibitor activity"/>
    <property type="evidence" value="ECO:0007669"/>
    <property type="project" value="InterPro"/>
</dbReference>
<organism evidence="10 11">
    <name type="scientific">Cynoglossus semilaevis</name>
    <name type="common">Tongue sole</name>
    <dbReference type="NCBI Taxonomy" id="244447"/>
    <lineage>
        <taxon>Eukaryota</taxon>
        <taxon>Metazoa</taxon>
        <taxon>Chordata</taxon>
        <taxon>Craniata</taxon>
        <taxon>Vertebrata</taxon>
        <taxon>Euteleostomi</taxon>
        <taxon>Actinopterygii</taxon>
        <taxon>Neopterygii</taxon>
        <taxon>Teleostei</taxon>
        <taxon>Neoteleostei</taxon>
        <taxon>Acanthomorphata</taxon>
        <taxon>Carangaria</taxon>
        <taxon>Pleuronectiformes</taxon>
        <taxon>Pleuronectoidei</taxon>
        <taxon>Cynoglossidae</taxon>
        <taxon>Cynoglossinae</taxon>
        <taxon>Cynoglossus</taxon>
    </lineage>
</organism>
<evidence type="ECO:0000313" key="11">
    <source>
        <dbReference type="Proteomes" id="UP000265120"/>
    </source>
</evidence>
<dbReference type="FunFam" id="3.10.450.10:FF:000009">
    <property type="entry name" value="Alpha-2-HS-glycoprotein 2"/>
    <property type="match status" value="1"/>
</dbReference>
<evidence type="ECO:0000256" key="5">
    <source>
        <dbReference type="ARBA" id="ARBA00023157"/>
    </source>
</evidence>
<dbReference type="GO" id="GO:0072562">
    <property type="term" value="C:blood microparticle"/>
    <property type="evidence" value="ECO:0007669"/>
    <property type="project" value="TreeGrafter"/>
</dbReference>
<evidence type="ECO:0000256" key="6">
    <source>
        <dbReference type="ARBA" id="ARBA00023180"/>
    </source>
</evidence>
<dbReference type="PANTHER" id="PTHR13814">
    <property type="entry name" value="FETUIN"/>
    <property type="match status" value="1"/>
</dbReference>
<dbReference type="InterPro" id="IPR046350">
    <property type="entry name" value="Cystatin_sf"/>
</dbReference>
<dbReference type="CDD" id="cd00042">
    <property type="entry name" value="CY"/>
    <property type="match status" value="1"/>
</dbReference>
<dbReference type="InterPro" id="IPR050735">
    <property type="entry name" value="Kininogen_Fetuin_HRG"/>
</dbReference>
<evidence type="ECO:0000256" key="3">
    <source>
        <dbReference type="ARBA" id="ARBA00022729"/>
    </source>
</evidence>
<dbReference type="AlphaFoldDB" id="A0A3P8VRT4"/>
<dbReference type="InterPro" id="IPR001363">
    <property type="entry name" value="Prot_inh_fetuin_CS"/>
</dbReference>
<evidence type="ECO:0000313" key="10">
    <source>
        <dbReference type="Ensembl" id="ENSCSEP00000015991.1"/>
    </source>
</evidence>
<reference evidence="10" key="3">
    <citation type="submission" date="2025-09" db="UniProtKB">
        <authorList>
            <consortium name="Ensembl"/>
        </authorList>
    </citation>
    <scope>IDENTIFICATION</scope>
</reference>
<dbReference type="OMA" id="KVWPRQP"/>
<feature type="signal peptide" evidence="8">
    <location>
        <begin position="1"/>
        <end position="16"/>
    </location>
</feature>
<keyword evidence="4" id="KW-0677">Repeat</keyword>
<keyword evidence="5" id="KW-1015">Disulfide bond</keyword>
<dbReference type="PROSITE" id="PS01255">
    <property type="entry name" value="FETUIN_2"/>
    <property type="match status" value="1"/>
</dbReference>
<dbReference type="Gene3D" id="3.10.450.10">
    <property type="match status" value="1"/>
</dbReference>
<dbReference type="STRING" id="244447.ENSCSEP00000015991"/>
<feature type="region of interest" description="Disordered" evidence="7">
    <location>
        <begin position="329"/>
        <end position="350"/>
    </location>
</feature>
<keyword evidence="6" id="KW-0325">Glycoprotein</keyword>
<comment type="subcellular location">
    <subcellularLocation>
        <location evidence="1">Secreted</location>
    </subcellularLocation>
</comment>
<protein>
    <submittedName>
        <fullName evidence="10">Alpha-2-HS-glycoprotein 2</fullName>
    </submittedName>
</protein>
<keyword evidence="11" id="KW-1185">Reference proteome</keyword>
<proteinExistence type="predicted"/>
<sequence length="391" mass="42440">MRFAFLFFSFLGKCSDIYIFFFTSEAVRNLARTWAWAQVAFREPICDSPEAEEAALAARDYLNGQHTHGYKYELNRIEDIKVYPGMNGNEIYVIEVDLLETNCHVLDPTPLANCTVRPKHLTAVEGDCDVVLNKVGGALSVSAFKCKTEESTEDLCLGCISLLPLNNTEGLDFVHATLAALNNNSVDTSYTILEVGRMSSQVVSGGPVFQAEYVIIEANCTDGVCVPLNDPLAARGFCIAEGVKTSHATRCKMFPTQLMPVVDANGTVTHVPVKPPVVQVHTGSLSRKHGLSHHKLTSFHNPLLSGHLSAESTESLEVVPQAAVVADTATGVSEPVQPDDSAADSSSSREVPVVMFKRDVSNFSIGIEGPIIETGPALFRPRCPGMIRHFD</sequence>
<dbReference type="InParanoid" id="A0A3P8VRT4"/>
<keyword evidence="3 8" id="KW-0732">Signal</keyword>
<dbReference type="Proteomes" id="UP000265120">
    <property type="component" value="Chromosome 20"/>
</dbReference>
<dbReference type="InterPro" id="IPR000010">
    <property type="entry name" value="Cystatin_dom"/>
</dbReference>
<feature type="chain" id="PRO_5018191914" evidence="8">
    <location>
        <begin position="17"/>
        <end position="391"/>
    </location>
</feature>
<dbReference type="FunCoup" id="A0A3P8VRT4">
    <property type="interactions" value="48"/>
</dbReference>